<dbReference type="RefSeq" id="WP_244681702.1">
    <property type="nucleotide sequence ID" value="NZ_JALIRM010000008.1"/>
</dbReference>
<evidence type="ECO:0000313" key="1">
    <source>
        <dbReference type="EMBL" id="MDQ0343315.1"/>
    </source>
</evidence>
<name>A0ABU0D4J5_9BACI</name>
<protein>
    <submittedName>
        <fullName evidence="1">Uncharacterized protein</fullName>
    </submittedName>
</protein>
<comment type="caution">
    <text evidence="1">The sequence shown here is derived from an EMBL/GenBank/DDBJ whole genome shotgun (WGS) entry which is preliminary data.</text>
</comment>
<organism evidence="1 2">
    <name type="scientific">Lederbergia wuyishanensis</name>
    <dbReference type="NCBI Taxonomy" id="1347903"/>
    <lineage>
        <taxon>Bacteria</taxon>
        <taxon>Bacillati</taxon>
        <taxon>Bacillota</taxon>
        <taxon>Bacilli</taxon>
        <taxon>Bacillales</taxon>
        <taxon>Bacillaceae</taxon>
        <taxon>Lederbergia</taxon>
    </lineage>
</organism>
<dbReference type="Proteomes" id="UP001232343">
    <property type="component" value="Unassembled WGS sequence"/>
</dbReference>
<gene>
    <name evidence="1" type="ORF">J2S14_002129</name>
</gene>
<evidence type="ECO:0000313" key="2">
    <source>
        <dbReference type="Proteomes" id="UP001232343"/>
    </source>
</evidence>
<accession>A0ABU0D4J5</accession>
<keyword evidence="2" id="KW-1185">Reference proteome</keyword>
<reference evidence="1 2" key="1">
    <citation type="submission" date="2023-07" db="EMBL/GenBank/DDBJ databases">
        <title>Genomic Encyclopedia of Type Strains, Phase IV (KMG-IV): sequencing the most valuable type-strain genomes for metagenomic binning, comparative biology and taxonomic classification.</title>
        <authorList>
            <person name="Goeker M."/>
        </authorList>
    </citation>
    <scope>NUCLEOTIDE SEQUENCE [LARGE SCALE GENOMIC DNA]</scope>
    <source>
        <strain evidence="1 2">DSM 27848</strain>
    </source>
</reference>
<sequence>MRAFEAKQDIMMNHIIEQLHRLGYYDTAGKSRRELVSQLAILRATEVNVENQENEWF</sequence>
<dbReference type="EMBL" id="JAUSUO010000004">
    <property type="protein sequence ID" value="MDQ0343315.1"/>
    <property type="molecule type" value="Genomic_DNA"/>
</dbReference>
<proteinExistence type="predicted"/>